<protein>
    <submittedName>
        <fullName evidence="1">Uncharacterized protein</fullName>
    </submittedName>
</protein>
<dbReference type="EMBL" id="BK016165">
    <property type="protein sequence ID" value="DAF99390.1"/>
    <property type="molecule type" value="Genomic_DNA"/>
</dbReference>
<accession>A0A8S5UYG9</accession>
<dbReference type="Gene3D" id="3.30.70.1790">
    <property type="entry name" value="RepB DNA-primase, N-terminal domain"/>
    <property type="match status" value="1"/>
</dbReference>
<name>A0A8S5UYG9_9CAUD</name>
<evidence type="ECO:0000313" key="1">
    <source>
        <dbReference type="EMBL" id="DAF99390.1"/>
    </source>
</evidence>
<sequence length="798" mass="90956">MEAIEFLDAIYGDIEGYVNIVTMDPLDEDETVKSKFIAWPEKRDFAQRYLSMREDENTYCSVGVFTGKSRSVDDEGAMCGVVWAEADTCPPSEFEVEPSLVVRTSRNRTHCWWILDTPHPLAECSEVARSIYQKHRDKGCDSGWQASKLLRVPGSVNTKYGADYPVRVVENTGAVYTLDDIKAAYPVVRLEEAKKVGEAPPMCDDEQLRVIEDKLKTQSLRSMYLDEIEDGRQSWSQTAKKFQMELFRSTFTDNEVYQLMLRAHCNKYNPVYAGRKTKEGHAIPKRDNWELCTWKEVEKFSKEYKDSFTHLDENGIALGDESFANAIREYQTGEIQLLTDDEVAFVESDDNPTFVKDYIDYGRTVTDTADAYHAALGIVTMATTIGAFGSINTTGDDEQGLRFWPLILGPSGTAHKTTAVNGAQTVIDMCGTLIGRANSIKVASDSTIQAMKRDIAPFHNTPTYMALDEIQDKFRDIMDNRGSWNGFDAGLCKLFSGEVEMTRRITTEGVDRASAHLNVILTGIYDESIDILEMRNFKNGFLTRFTWVTYLDDDKKDKSDDKPKIAAMFNSRRKFGNSKDRDRKAQKLAHTLASRVNQLCRVCYKTDDVPDVEQRLQSRDIDVNRILLDVDDEALDRYETWCLNVQRFDIVEDKSSIFESAFRRLCITVPQVAGLFSLMDREDGVITKTHMLNAIYYANHWVRCLLKALNDVTASHYVKQQESVMTFIRTHCDKANHAILCTKVRDKFPELDEWTYKNIISSLRGRGLISGPVELEYIRGKGKSKKSKGWFYTMVVDE</sequence>
<reference evidence="1" key="1">
    <citation type="journal article" date="2021" name="Proc. Natl. Acad. Sci. U.S.A.">
        <title>A Catalog of Tens of Thousands of Viruses from Human Metagenomes Reveals Hidden Associations with Chronic Diseases.</title>
        <authorList>
            <person name="Tisza M.J."/>
            <person name="Buck C.B."/>
        </authorList>
    </citation>
    <scope>NUCLEOTIDE SEQUENCE</scope>
    <source>
        <strain evidence="1">CtjKY6</strain>
    </source>
</reference>
<proteinExistence type="predicted"/>
<organism evidence="1">
    <name type="scientific">Siphoviridae sp. ctjKY6</name>
    <dbReference type="NCBI Taxonomy" id="2825631"/>
    <lineage>
        <taxon>Viruses</taxon>
        <taxon>Duplodnaviria</taxon>
        <taxon>Heunggongvirae</taxon>
        <taxon>Uroviricota</taxon>
        <taxon>Caudoviricetes</taxon>
    </lineage>
</organism>